<organism evidence="1">
    <name type="scientific">Gaeumannomyces tritici (strain R3-111a-1)</name>
    <name type="common">Wheat and barley take-all root rot fungus</name>
    <name type="synonym">Gaeumannomyces graminis var. tritici</name>
    <dbReference type="NCBI Taxonomy" id="644352"/>
    <lineage>
        <taxon>Eukaryota</taxon>
        <taxon>Fungi</taxon>
        <taxon>Dikarya</taxon>
        <taxon>Ascomycota</taxon>
        <taxon>Pezizomycotina</taxon>
        <taxon>Sordariomycetes</taxon>
        <taxon>Sordariomycetidae</taxon>
        <taxon>Magnaporthales</taxon>
        <taxon>Magnaporthaceae</taxon>
        <taxon>Gaeumannomyces</taxon>
    </lineage>
</organism>
<reference evidence="2" key="5">
    <citation type="submission" date="2018-04" db="UniProtKB">
        <authorList>
            <consortium name="EnsemblFungi"/>
        </authorList>
    </citation>
    <scope>IDENTIFICATION</scope>
    <source>
        <strain evidence="2">R3-111a-1</strain>
    </source>
</reference>
<evidence type="ECO:0000313" key="3">
    <source>
        <dbReference type="Proteomes" id="UP000006039"/>
    </source>
</evidence>
<name>J3PAI1_GAET3</name>
<evidence type="ECO:0000313" key="1">
    <source>
        <dbReference type="EMBL" id="EJT71247.1"/>
    </source>
</evidence>
<dbReference type="Proteomes" id="UP000006039">
    <property type="component" value="Unassembled WGS sequence"/>
</dbReference>
<dbReference type="HOGENOM" id="CLU_1378207_0_0_1"/>
<dbReference type="EMBL" id="GL385400">
    <property type="protein sequence ID" value="EJT71247.1"/>
    <property type="molecule type" value="Genomic_DNA"/>
</dbReference>
<dbReference type="RefSeq" id="XP_009226644.1">
    <property type="nucleotide sequence ID" value="XM_009228380.1"/>
</dbReference>
<reference evidence="1" key="3">
    <citation type="submission" date="2010-09" db="EMBL/GenBank/DDBJ databases">
        <title>Annotation of Gaeumannomyces graminis var. tritici R3-111a-1.</title>
        <authorList>
            <consortium name="The Broad Institute Genome Sequencing Platform"/>
            <person name="Ma L.-J."/>
            <person name="Dead R."/>
            <person name="Young S.K."/>
            <person name="Zeng Q."/>
            <person name="Gargeya S."/>
            <person name="Fitzgerald M."/>
            <person name="Haas B."/>
            <person name="Abouelleil A."/>
            <person name="Alvarado L."/>
            <person name="Arachchi H.M."/>
            <person name="Berlin A."/>
            <person name="Brown A."/>
            <person name="Chapman S.B."/>
            <person name="Chen Z."/>
            <person name="Dunbar C."/>
            <person name="Freedman E."/>
            <person name="Gearin G."/>
            <person name="Gellesch M."/>
            <person name="Goldberg J."/>
            <person name="Griggs A."/>
            <person name="Gujja S."/>
            <person name="Heiman D."/>
            <person name="Howarth C."/>
            <person name="Larson L."/>
            <person name="Lui A."/>
            <person name="MacDonald P.J.P."/>
            <person name="Mehta T."/>
            <person name="Montmayeur A."/>
            <person name="Murphy C."/>
            <person name="Neiman D."/>
            <person name="Pearson M."/>
            <person name="Priest M."/>
            <person name="Roberts A."/>
            <person name="Saif S."/>
            <person name="Shea T."/>
            <person name="Shenoy N."/>
            <person name="Sisk P."/>
            <person name="Stolte C."/>
            <person name="Sykes S."/>
            <person name="Yandava C."/>
            <person name="Wortman J."/>
            <person name="Nusbaum C."/>
            <person name="Birren B."/>
        </authorList>
    </citation>
    <scope>NUCLEOTIDE SEQUENCE</scope>
    <source>
        <strain evidence="1">R3-111a-1</strain>
    </source>
</reference>
<dbReference type="AlphaFoldDB" id="J3PAI1"/>
<evidence type="ECO:0000313" key="2">
    <source>
        <dbReference type="EnsemblFungi" id="EJT71247"/>
    </source>
</evidence>
<dbReference type="EnsemblFungi" id="EJT71247">
    <property type="protein sequence ID" value="EJT71247"/>
    <property type="gene ID" value="GGTG_10507"/>
</dbReference>
<keyword evidence="3" id="KW-1185">Reference proteome</keyword>
<dbReference type="GeneID" id="20350965"/>
<gene>
    <name evidence="2" type="primary">20350965</name>
    <name evidence="1" type="ORF">GGTG_10507</name>
</gene>
<reference evidence="2" key="4">
    <citation type="journal article" date="2015" name="G3 (Bethesda)">
        <title>Genome sequences of three phytopathogenic species of the Magnaporthaceae family of fungi.</title>
        <authorList>
            <person name="Okagaki L.H."/>
            <person name="Nunes C.C."/>
            <person name="Sailsbery J."/>
            <person name="Clay B."/>
            <person name="Brown D."/>
            <person name="John T."/>
            <person name="Oh Y."/>
            <person name="Young N."/>
            <person name="Fitzgerald M."/>
            <person name="Haas B.J."/>
            <person name="Zeng Q."/>
            <person name="Young S."/>
            <person name="Adiconis X."/>
            <person name="Fan L."/>
            <person name="Levin J.Z."/>
            <person name="Mitchell T.K."/>
            <person name="Okubara P.A."/>
            <person name="Farman M.L."/>
            <person name="Kohn L.M."/>
            <person name="Birren B."/>
            <person name="Ma L.-J."/>
            <person name="Dean R.A."/>
        </authorList>
    </citation>
    <scope>NUCLEOTIDE SEQUENCE</scope>
    <source>
        <strain evidence="2">R3-111a-1</strain>
    </source>
</reference>
<accession>J3PAI1</accession>
<protein>
    <submittedName>
        <fullName evidence="1 2">Uncharacterized protein</fullName>
    </submittedName>
</protein>
<reference evidence="3" key="1">
    <citation type="submission" date="2010-07" db="EMBL/GenBank/DDBJ databases">
        <title>The genome sequence of Gaeumannomyces graminis var. tritici strain R3-111a-1.</title>
        <authorList>
            <consortium name="The Broad Institute Genome Sequencing Platform"/>
            <person name="Ma L.-J."/>
            <person name="Dead R."/>
            <person name="Young S."/>
            <person name="Zeng Q."/>
            <person name="Koehrsen M."/>
            <person name="Alvarado L."/>
            <person name="Berlin A."/>
            <person name="Chapman S.B."/>
            <person name="Chen Z."/>
            <person name="Freedman E."/>
            <person name="Gellesch M."/>
            <person name="Goldberg J."/>
            <person name="Griggs A."/>
            <person name="Gujja S."/>
            <person name="Heilman E.R."/>
            <person name="Heiman D."/>
            <person name="Hepburn T."/>
            <person name="Howarth C."/>
            <person name="Jen D."/>
            <person name="Larson L."/>
            <person name="Mehta T."/>
            <person name="Neiman D."/>
            <person name="Pearson M."/>
            <person name="Roberts A."/>
            <person name="Saif S."/>
            <person name="Shea T."/>
            <person name="Shenoy N."/>
            <person name="Sisk P."/>
            <person name="Stolte C."/>
            <person name="Sykes S."/>
            <person name="Walk T."/>
            <person name="White J."/>
            <person name="Yandava C."/>
            <person name="Haas B."/>
            <person name="Nusbaum C."/>
            <person name="Birren B."/>
        </authorList>
    </citation>
    <scope>NUCLEOTIDE SEQUENCE [LARGE SCALE GENOMIC DNA]</scope>
    <source>
        <strain evidence="3">R3-111a-1</strain>
    </source>
</reference>
<proteinExistence type="predicted"/>
<dbReference type="VEuPathDB" id="FungiDB:GGTG_10507"/>
<sequence length="198" mass="22019">MLIPDRARERRGQSGTPARRLVVGILPLSRAGWVKGRGSMGDFGLRFVPKKEVWETRDRGVGRVGVGVCVGRDKRVEEKKKSILRTPSLALPTEPHVHHKLRLGGMRFTAKDHSARRGRVLVITYQKTSPLNADSGEIMDMRSPVQLSSGLRDRDRPMGVPEGQYPAHIRHAEHSRKPIFCRALSGLGEAARVQAPPM</sequence>
<reference evidence="1" key="2">
    <citation type="submission" date="2010-07" db="EMBL/GenBank/DDBJ databases">
        <authorList>
            <consortium name="The Broad Institute Genome Sequencing Platform"/>
            <consortium name="Broad Institute Genome Sequencing Center for Infectious Disease"/>
            <person name="Ma L.-J."/>
            <person name="Dead R."/>
            <person name="Young S."/>
            <person name="Zeng Q."/>
            <person name="Koehrsen M."/>
            <person name="Alvarado L."/>
            <person name="Berlin A."/>
            <person name="Chapman S.B."/>
            <person name="Chen Z."/>
            <person name="Freedman E."/>
            <person name="Gellesch M."/>
            <person name="Goldberg J."/>
            <person name="Griggs A."/>
            <person name="Gujja S."/>
            <person name="Heilman E.R."/>
            <person name="Heiman D."/>
            <person name="Hepburn T."/>
            <person name="Howarth C."/>
            <person name="Jen D."/>
            <person name="Larson L."/>
            <person name="Mehta T."/>
            <person name="Neiman D."/>
            <person name="Pearson M."/>
            <person name="Roberts A."/>
            <person name="Saif S."/>
            <person name="Shea T."/>
            <person name="Shenoy N."/>
            <person name="Sisk P."/>
            <person name="Stolte C."/>
            <person name="Sykes S."/>
            <person name="Walk T."/>
            <person name="White J."/>
            <person name="Yandava C."/>
            <person name="Haas B."/>
            <person name="Nusbaum C."/>
            <person name="Birren B."/>
        </authorList>
    </citation>
    <scope>NUCLEOTIDE SEQUENCE</scope>
    <source>
        <strain evidence="1">R3-111a-1</strain>
    </source>
</reference>